<sequence length="94" mass="10210">MTTKSNKISFLKLSLVLVTLQIIFWTEILAATTATTASIITAADRDLSPSKSLIGLVNVKDHIPTVIVEARYNTVWNFTGTVIPGYKGNVCLLS</sequence>
<dbReference type="EMBL" id="UOFL01000008">
    <property type="protein sequence ID" value="VAW71053.1"/>
    <property type="molecule type" value="Genomic_DNA"/>
</dbReference>
<feature type="non-terminal residue" evidence="1">
    <location>
        <position position="94"/>
    </location>
</feature>
<gene>
    <name evidence="1" type="ORF">MNBD_GAMMA12-1138</name>
</gene>
<name>A0A3B0Y3R8_9ZZZZ</name>
<accession>A0A3B0Y3R8</accession>
<reference evidence="1" key="1">
    <citation type="submission" date="2018-06" db="EMBL/GenBank/DDBJ databases">
        <authorList>
            <person name="Zhirakovskaya E."/>
        </authorList>
    </citation>
    <scope>NUCLEOTIDE SEQUENCE</scope>
</reference>
<evidence type="ECO:0000313" key="1">
    <source>
        <dbReference type="EMBL" id="VAW71053.1"/>
    </source>
</evidence>
<organism evidence="1">
    <name type="scientific">hydrothermal vent metagenome</name>
    <dbReference type="NCBI Taxonomy" id="652676"/>
    <lineage>
        <taxon>unclassified sequences</taxon>
        <taxon>metagenomes</taxon>
        <taxon>ecological metagenomes</taxon>
    </lineage>
</organism>
<dbReference type="AlphaFoldDB" id="A0A3B0Y3R8"/>
<proteinExistence type="predicted"/>
<protein>
    <submittedName>
        <fullName evidence="1">Uncharacterized protein</fullName>
    </submittedName>
</protein>